<evidence type="ECO:0000256" key="3">
    <source>
        <dbReference type="ARBA" id="ARBA00022729"/>
    </source>
</evidence>
<dbReference type="InterPro" id="IPR051455">
    <property type="entry name" value="Bact_solute-bind_prot3"/>
</dbReference>
<dbReference type="PANTHER" id="PTHR30085:SF6">
    <property type="entry name" value="ABC TRANSPORTER GLUTAMINE-BINDING PROTEIN GLNH"/>
    <property type="match status" value="1"/>
</dbReference>
<keyword evidence="7" id="KW-1185">Reference proteome</keyword>
<feature type="domain" description="Solute-binding protein family 3/N-terminal" evidence="5">
    <location>
        <begin position="51"/>
        <end position="269"/>
    </location>
</feature>
<evidence type="ECO:0000313" key="6">
    <source>
        <dbReference type="EMBL" id="MBC6468746.1"/>
    </source>
</evidence>
<comment type="similarity">
    <text evidence="1">Belongs to the bacterial solute-binding protein 3 family.</text>
</comment>
<feature type="signal peptide" evidence="4">
    <location>
        <begin position="1"/>
        <end position="24"/>
    </location>
</feature>
<dbReference type="PROSITE" id="PS51257">
    <property type="entry name" value="PROKAR_LIPOPROTEIN"/>
    <property type="match status" value="1"/>
</dbReference>
<sequence length="299" mass="31578">MRARLGGLLAVVALVAAACGGSNGGSGDSGGSGTPVDVGTPLPANVKSKGRLAVGVKCDYPPFGYIDEGGKNAGFEIAIARKFASYAFGKESAVQLTCVTGANRVPFLTTNRIDLILATMNYTPERAQTIDFTTPYFSSGVKLLVPKDSPVASFADLAGKQVVTTNGSTASIWLSQCMKDVKQVPFGQTSEALTALKHDRGAAFAQDDTLLVDLAAKNTDLKVVGDSKAPSPWGMGVRKGDKAMLTWVDAALAKMQGEDFLWTEFQRAVKDKEVQAQFQQFLPRPGNALKYPTGSTIKC</sequence>
<reference evidence="6 7" key="1">
    <citation type="submission" date="2020-06" db="EMBL/GenBank/DDBJ databases">
        <title>Actinomadura xiongansis sp. nov., isolated from soil of Baiyangdian.</title>
        <authorList>
            <person name="Zhang X."/>
        </authorList>
    </citation>
    <scope>NUCLEOTIDE SEQUENCE [LARGE SCALE GENOMIC DNA]</scope>
    <source>
        <strain evidence="6 7">HBUM206468</strain>
    </source>
</reference>
<evidence type="ECO:0000256" key="4">
    <source>
        <dbReference type="SAM" id="SignalP"/>
    </source>
</evidence>
<accession>A0ABR7LVF8</accession>
<feature type="chain" id="PRO_5045367590" evidence="4">
    <location>
        <begin position="25"/>
        <end position="299"/>
    </location>
</feature>
<keyword evidence="2" id="KW-0813">Transport</keyword>
<protein>
    <submittedName>
        <fullName evidence="6">Transporter substrate-binding domain-containing protein</fullName>
    </submittedName>
</protein>
<dbReference type="EMBL" id="JABVEC010000021">
    <property type="protein sequence ID" value="MBC6468746.1"/>
    <property type="molecule type" value="Genomic_DNA"/>
</dbReference>
<dbReference type="Gene3D" id="3.40.190.10">
    <property type="entry name" value="Periplasmic binding protein-like II"/>
    <property type="match status" value="2"/>
</dbReference>
<organism evidence="6 7">
    <name type="scientific">Actinomadura alba</name>
    <dbReference type="NCBI Taxonomy" id="406431"/>
    <lineage>
        <taxon>Bacteria</taxon>
        <taxon>Bacillati</taxon>
        <taxon>Actinomycetota</taxon>
        <taxon>Actinomycetes</taxon>
        <taxon>Streptosporangiales</taxon>
        <taxon>Thermomonosporaceae</taxon>
        <taxon>Actinomadura</taxon>
    </lineage>
</organism>
<dbReference type="PANTHER" id="PTHR30085">
    <property type="entry name" value="AMINO ACID ABC TRANSPORTER PERMEASE"/>
    <property type="match status" value="1"/>
</dbReference>
<dbReference type="RefSeq" id="WP_187245799.1">
    <property type="nucleotide sequence ID" value="NZ_BAAAOK010000035.1"/>
</dbReference>
<keyword evidence="3 4" id="KW-0732">Signal</keyword>
<name>A0ABR7LVF8_9ACTN</name>
<gene>
    <name evidence="6" type="ORF">HKK74_25085</name>
</gene>
<proteinExistence type="inferred from homology"/>
<evidence type="ECO:0000259" key="5">
    <source>
        <dbReference type="SMART" id="SM00062"/>
    </source>
</evidence>
<comment type="caution">
    <text evidence="6">The sequence shown here is derived from an EMBL/GenBank/DDBJ whole genome shotgun (WGS) entry which is preliminary data.</text>
</comment>
<evidence type="ECO:0000256" key="1">
    <source>
        <dbReference type="ARBA" id="ARBA00010333"/>
    </source>
</evidence>
<dbReference type="Proteomes" id="UP000805614">
    <property type="component" value="Unassembled WGS sequence"/>
</dbReference>
<dbReference type="SUPFAM" id="SSF53850">
    <property type="entry name" value="Periplasmic binding protein-like II"/>
    <property type="match status" value="1"/>
</dbReference>
<evidence type="ECO:0000313" key="7">
    <source>
        <dbReference type="Proteomes" id="UP000805614"/>
    </source>
</evidence>
<dbReference type="SMART" id="SM00062">
    <property type="entry name" value="PBPb"/>
    <property type="match status" value="1"/>
</dbReference>
<evidence type="ECO:0000256" key="2">
    <source>
        <dbReference type="ARBA" id="ARBA00022448"/>
    </source>
</evidence>
<dbReference type="Pfam" id="PF00497">
    <property type="entry name" value="SBP_bac_3"/>
    <property type="match status" value="1"/>
</dbReference>
<dbReference type="InterPro" id="IPR001638">
    <property type="entry name" value="Solute-binding_3/MltF_N"/>
</dbReference>